<dbReference type="EMBL" id="ATLK01000001">
    <property type="protein sequence ID" value="KFF31498.1"/>
    <property type="molecule type" value="Genomic_DNA"/>
</dbReference>
<dbReference type="PIRSF" id="PIRSF015592">
    <property type="entry name" value="Prld-crbxl_pptds"/>
    <property type="match status" value="1"/>
</dbReference>
<dbReference type="Gene3D" id="3.40.630.20">
    <property type="entry name" value="Peptidase C15, pyroglutamyl peptidase I-like"/>
    <property type="match status" value="1"/>
</dbReference>
<dbReference type="CDD" id="cd00501">
    <property type="entry name" value="Peptidase_C15"/>
    <property type="match status" value="1"/>
</dbReference>
<evidence type="ECO:0000256" key="2">
    <source>
        <dbReference type="ARBA" id="ARBA00022490"/>
    </source>
</evidence>
<evidence type="ECO:0000313" key="8">
    <source>
        <dbReference type="Proteomes" id="UP000028730"/>
    </source>
</evidence>
<evidence type="ECO:0000256" key="1">
    <source>
        <dbReference type="ARBA" id="ARBA00006641"/>
    </source>
</evidence>
<name>A0A080N321_9BIFI</name>
<feature type="active site" evidence="6">
    <location>
        <position position="168"/>
    </location>
</feature>
<evidence type="ECO:0000256" key="4">
    <source>
        <dbReference type="ARBA" id="ARBA00022801"/>
    </source>
</evidence>
<dbReference type="InterPro" id="IPR033694">
    <property type="entry name" value="PGPEP1_Cys_AS"/>
</dbReference>
<dbReference type="RefSeq" id="WP_044087068.1">
    <property type="nucleotide sequence ID" value="NZ_ATLK01000001.1"/>
</dbReference>
<accession>A0A080N321</accession>
<evidence type="ECO:0000256" key="6">
    <source>
        <dbReference type="PROSITE-ProRule" id="PRU10077"/>
    </source>
</evidence>
<dbReference type="InterPro" id="IPR016125">
    <property type="entry name" value="Peptidase_C15-like"/>
</dbReference>
<dbReference type="PANTHER" id="PTHR23402:SF1">
    <property type="entry name" value="PYROGLUTAMYL-PEPTIDASE I"/>
    <property type="match status" value="1"/>
</dbReference>
<keyword evidence="2" id="KW-0963">Cytoplasm</keyword>
<dbReference type="SUPFAM" id="SSF53182">
    <property type="entry name" value="Pyrrolidone carboxyl peptidase (pyroglutamate aminopeptidase)"/>
    <property type="match status" value="1"/>
</dbReference>
<keyword evidence="4 7" id="KW-0378">Hydrolase</keyword>
<dbReference type="EC" id="3.4.19.3" evidence="6"/>
<dbReference type="PANTHER" id="PTHR23402">
    <property type="entry name" value="PROTEASE FAMILY C15 PYROGLUTAMYL-PEPTIDASE I-RELATED"/>
    <property type="match status" value="1"/>
</dbReference>
<dbReference type="AlphaFoldDB" id="A0A080N321"/>
<comment type="catalytic activity">
    <reaction evidence="6">
        <text>Release of an N-terminal pyroglutamyl group from a polypeptide, the second amino acid generally not being Pro.</text>
        <dbReference type="EC" id="3.4.19.3"/>
    </reaction>
</comment>
<dbReference type="Pfam" id="PF01470">
    <property type="entry name" value="Peptidase_C15"/>
    <property type="match status" value="1"/>
</dbReference>
<protein>
    <recommendedName>
        <fullName evidence="6">Pyroglutamyl-peptidase I</fullName>
        <ecNumber evidence="6">3.4.19.3</ecNumber>
    </recommendedName>
</protein>
<evidence type="ECO:0000256" key="3">
    <source>
        <dbReference type="ARBA" id="ARBA00022670"/>
    </source>
</evidence>
<dbReference type="STRING" id="1341695.BBOMB_0866"/>
<dbReference type="InterPro" id="IPR000816">
    <property type="entry name" value="Peptidase_C15"/>
</dbReference>
<keyword evidence="3" id="KW-0645">Protease</keyword>
<reference evidence="7 8" key="1">
    <citation type="journal article" date="2014" name="Appl. Environ. Microbiol.">
        <title>Genomic encyclopedia of type strains of the genus Bifidobacterium.</title>
        <authorList>
            <person name="Milani C."/>
            <person name="Lugli G.A."/>
            <person name="Duranti S."/>
            <person name="Turroni F."/>
            <person name="Bottacini F."/>
            <person name="Mangifesta M."/>
            <person name="Sanchez B."/>
            <person name="Viappiani A."/>
            <person name="Mancabelli L."/>
            <person name="Taminiau B."/>
            <person name="Delcenserie V."/>
            <person name="Barrangou R."/>
            <person name="Margolles A."/>
            <person name="van Sinderen D."/>
            <person name="Ventura M."/>
        </authorList>
    </citation>
    <scope>NUCLEOTIDE SEQUENCE [LARGE SCALE GENOMIC DNA]</scope>
    <source>
        <strain evidence="7 8">DSM 19703</strain>
    </source>
</reference>
<organism evidence="7 8">
    <name type="scientific">Bifidobacterium bombi DSM 19703</name>
    <dbReference type="NCBI Taxonomy" id="1341695"/>
    <lineage>
        <taxon>Bacteria</taxon>
        <taxon>Bacillati</taxon>
        <taxon>Actinomycetota</taxon>
        <taxon>Actinomycetes</taxon>
        <taxon>Bifidobacteriales</taxon>
        <taxon>Bifidobacteriaceae</taxon>
        <taxon>Bifidobacterium</taxon>
    </lineage>
</organism>
<sequence length="237" mass="26147">MESVNVVISGFDPYEGVERNPSRIVVEQFAREGIDPQDNRQDDFLSDVRVNITPVMLPISFEKAWEVLEDTLEEQDPNVVIATGFARSARGMLLERCAVNLMDISRKISGKGMDSGLSGEPDMDEHGPIDHDGPAAFWTRLPLRAILDDFGRDDIPAALSSDAGTFVCNSLFYNLMKWATARHRHVISGFVSLPAIVDAPHAQHGLTVGQQVQACRDVVREAVSYYFDPSSSDILIG</sequence>
<dbReference type="eggNOG" id="COG2039">
    <property type="taxonomic scope" value="Bacteria"/>
</dbReference>
<dbReference type="PROSITE" id="PS01334">
    <property type="entry name" value="PYRASE_CYS"/>
    <property type="match status" value="1"/>
</dbReference>
<keyword evidence="5" id="KW-0788">Thiol protease</keyword>
<gene>
    <name evidence="7" type="ORF">BBOMB_0866</name>
</gene>
<dbReference type="Proteomes" id="UP000028730">
    <property type="component" value="Unassembled WGS sequence"/>
</dbReference>
<dbReference type="GO" id="GO:0016920">
    <property type="term" value="F:pyroglutamyl-peptidase activity"/>
    <property type="evidence" value="ECO:0007669"/>
    <property type="project" value="UniProtKB-EC"/>
</dbReference>
<evidence type="ECO:0000313" key="7">
    <source>
        <dbReference type="EMBL" id="KFF31498.1"/>
    </source>
</evidence>
<keyword evidence="8" id="KW-1185">Reference proteome</keyword>
<dbReference type="GO" id="GO:0005829">
    <property type="term" value="C:cytosol"/>
    <property type="evidence" value="ECO:0007669"/>
    <property type="project" value="InterPro"/>
</dbReference>
<comment type="caution">
    <text evidence="7">The sequence shown here is derived from an EMBL/GenBank/DDBJ whole genome shotgun (WGS) entry which is preliminary data.</text>
</comment>
<dbReference type="GO" id="GO:0006508">
    <property type="term" value="P:proteolysis"/>
    <property type="evidence" value="ECO:0007669"/>
    <property type="project" value="UniProtKB-KW"/>
</dbReference>
<comment type="similarity">
    <text evidence="1">Belongs to the peptidase C15 family.</text>
</comment>
<dbReference type="InterPro" id="IPR036440">
    <property type="entry name" value="Peptidase_C15-like_sf"/>
</dbReference>
<dbReference type="OrthoDB" id="9779738at2"/>
<proteinExistence type="inferred from homology"/>
<evidence type="ECO:0000256" key="5">
    <source>
        <dbReference type="ARBA" id="ARBA00022807"/>
    </source>
</evidence>